<keyword evidence="1" id="KW-0547">Nucleotide-binding</keyword>
<dbReference type="Proteomes" id="UP000276128">
    <property type="component" value="Unassembled WGS sequence"/>
</dbReference>
<dbReference type="GO" id="GO:0046872">
    <property type="term" value="F:metal ion binding"/>
    <property type="evidence" value="ECO:0007669"/>
    <property type="project" value="InterPro"/>
</dbReference>
<name>A0A3S0IC65_9BACL</name>
<proteinExistence type="predicted"/>
<gene>
    <name evidence="3" type="ORF">EJQ19_10985</name>
</gene>
<dbReference type="PROSITE" id="PS50975">
    <property type="entry name" value="ATP_GRASP"/>
    <property type="match status" value="1"/>
</dbReference>
<dbReference type="GO" id="GO:0005524">
    <property type="term" value="F:ATP binding"/>
    <property type="evidence" value="ECO:0007669"/>
    <property type="project" value="UniProtKB-UniRule"/>
</dbReference>
<keyword evidence="1" id="KW-0067">ATP-binding</keyword>
<organism evidence="3 4">
    <name type="scientific">Paenibacillus whitsoniae</name>
    <dbReference type="NCBI Taxonomy" id="2496558"/>
    <lineage>
        <taxon>Bacteria</taxon>
        <taxon>Bacillati</taxon>
        <taxon>Bacillota</taxon>
        <taxon>Bacilli</taxon>
        <taxon>Bacillales</taxon>
        <taxon>Paenibacillaceae</taxon>
        <taxon>Paenibacillus</taxon>
    </lineage>
</organism>
<dbReference type="Pfam" id="PF14398">
    <property type="entry name" value="ATPgrasp_YheCD"/>
    <property type="match status" value="1"/>
</dbReference>
<dbReference type="SUPFAM" id="SSF56059">
    <property type="entry name" value="Glutathione synthetase ATP-binding domain-like"/>
    <property type="match status" value="1"/>
</dbReference>
<sequence>MNAIRFCASKSTISLFSSKKRSAMAKLTTSKWTKHKILRRMESLRTHLPDTAWLSDTTLWSMLDKYNQIIIKPTGSYGGHGVIRISKVETASYEIHNGAKRTLLIDKSAVSRYVRKKAGRNYIVQQRVHLATVKGRPFDLRVMVQRRPGGPWQVTGKLAKVAGRGYIVTNVRRSHGRVVSLPYALRHSEVGGMSAELTAKVNQVALKAARQLHPSYRWVKTMGVDMAIDKKGHVWIIEVNFAPMLELFLKLADKSTYRTIKSFHASRRKQNSLR</sequence>
<dbReference type="EMBL" id="RXHU01000027">
    <property type="protein sequence ID" value="RTE09761.1"/>
    <property type="molecule type" value="Genomic_DNA"/>
</dbReference>
<dbReference type="Gene3D" id="3.30.470.20">
    <property type="entry name" value="ATP-grasp fold, B domain"/>
    <property type="match status" value="1"/>
</dbReference>
<dbReference type="OrthoDB" id="7869153at2"/>
<dbReference type="InterPro" id="IPR026838">
    <property type="entry name" value="YheC/D"/>
</dbReference>
<evidence type="ECO:0000313" key="3">
    <source>
        <dbReference type="EMBL" id="RTE09761.1"/>
    </source>
</evidence>
<keyword evidence="4" id="KW-1185">Reference proteome</keyword>
<evidence type="ECO:0000256" key="1">
    <source>
        <dbReference type="PROSITE-ProRule" id="PRU00409"/>
    </source>
</evidence>
<comment type="caution">
    <text evidence="3">The sequence shown here is derived from an EMBL/GenBank/DDBJ whole genome shotgun (WGS) entry which is preliminary data.</text>
</comment>
<protein>
    <recommendedName>
        <fullName evidence="2">ATP-grasp domain-containing protein</fullName>
    </recommendedName>
</protein>
<dbReference type="InterPro" id="IPR011761">
    <property type="entry name" value="ATP-grasp"/>
</dbReference>
<evidence type="ECO:0000259" key="2">
    <source>
        <dbReference type="PROSITE" id="PS50975"/>
    </source>
</evidence>
<feature type="domain" description="ATP-grasp" evidence="2">
    <location>
        <begin position="38"/>
        <end position="265"/>
    </location>
</feature>
<reference evidence="3 4" key="1">
    <citation type="submission" date="2018-12" db="EMBL/GenBank/DDBJ databases">
        <title>Bacillus ochoae sp. nov., Paenibacillus whitsoniae sp. nov., Paenibacillus spiritus sp. nov. Isolated from the Mars Exploration Rover during spacecraft assembly.</title>
        <authorList>
            <person name="Seuylemezian A."/>
            <person name="Vaishampayan P."/>
        </authorList>
    </citation>
    <scope>NUCLEOTIDE SEQUENCE [LARGE SCALE GENOMIC DNA]</scope>
    <source>
        <strain evidence="3 4">MER 54</strain>
    </source>
</reference>
<evidence type="ECO:0000313" key="4">
    <source>
        <dbReference type="Proteomes" id="UP000276128"/>
    </source>
</evidence>
<dbReference type="AlphaFoldDB" id="A0A3S0IC65"/>
<accession>A0A3S0IC65</accession>